<dbReference type="PANTHER" id="PTHR46696">
    <property type="entry name" value="P450, PUTATIVE (EUROFUNG)-RELATED"/>
    <property type="match status" value="1"/>
</dbReference>
<proteinExistence type="inferred from homology"/>
<dbReference type="PANTHER" id="PTHR46696:SF6">
    <property type="entry name" value="P450, PUTATIVE (EUROFUNG)-RELATED"/>
    <property type="match status" value="1"/>
</dbReference>
<keyword evidence="5" id="KW-1185">Reference proteome</keyword>
<evidence type="ECO:0000256" key="2">
    <source>
        <dbReference type="RuleBase" id="RU000461"/>
    </source>
</evidence>
<sequence length="403" mass="45477">MAMSEQIQQCPVSHTDYRSTTAPAGHYDLLDREREASRYHFSDTTERGFWMLTRYDDVLKGFQNPDTFTNDVTSALNPERGIDLLPQQLGGEEHARLRRVVNPYFSPAAVRRMEPFATARCVELIEELRPLGRCDFVAEFAIRYPTDVFLDLLGLPTSDGAFFVPWVEDVFGGIFTGDAERARSASANITDYFDARVRERRRNPLDPAVDLVSRLVQARRGADEEPLTHDEILTVCLTLTMAGLDTTRSALGYMFWHLARHDDDRATLIGDPDAVPAAVEEFIRLYPLVIQAGREVSRPVELDGLRLDAGEVVWLGIGSANRDPRKFPEPGTFRLGRKGVNQHLGFGAGPHRCLGMHLARVELAIVLREWHRRIPHYRIASDAPLVERGSQLTLMSLPLEWDA</sequence>
<name>D9WP88_9ACTN</name>
<dbReference type="InterPro" id="IPR002397">
    <property type="entry name" value="Cyt_P450_B"/>
</dbReference>
<dbReference type="GO" id="GO:0004497">
    <property type="term" value="F:monooxygenase activity"/>
    <property type="evidence" value="ECO:0007669"/>
    <property type="project" value="UniProtKB-KW"/>
</dbReference>
<dbReference type="Pfam" id="PF00067">
    <property type="entry name" value="p450"/>
    <property type="match status" value="2"/>
</dbReference>
<dbReference type="SUPFAM" id="SSF48264">
    <property type="entry name" value="Cytochrome P450"/>
    <property type="match status" value="1"/>
</dbReference>
<evidence type="ECO:0008006" key="6">
    <source>
        <dbReference type="Google" id="ProtNLM"/>
    </source>
</evidence>
<protein>
    <recommendedName>
        <fullName evidence="6">Cytochrome P450</fullName>
    </recommendedName>
</protein>
<dbReference type="Gene3D" id="1.10.630.10">
    <property type="entry name" value="Cytochrome P450"/>
    <property type="match status" value="1"/>
</dbReference>
<dbReference type="STRING" id="457427.SSOG_07775"/>
<keyword evidence="2" id="KW-0349">Heme</keyword>
<dbReference type="EMBL" id="GG657754">
    <property type="protein sequence ID" value="EFL28061.1"/>
    <property type="molecule type" value="Genomic_DNA"/>
</dbReference>
<dbReference type="InterPro" id="IPR017972">
    <property type="entry name" value="Cyt_P450_CS"/>
</dbReference>
<comment type="similarity">
    <text evidence="1 2">Belongs to the cytochrome P450 family.</text>
</comment>
<dbReference type="PRINTS" id="PR00385">
    <property type="entry name" value="P450"/>
</dbReference>
<dbReference type="Proteomes" id="UP000003963">
    <property type="component" value="Unassembled WGS sequence"/>
</dbReference>
<dbReference type="AlphaFoldDB" id="D9WP88"/>
<gene>
    <name evidence="4" type="ORF">SSOG_07775</name>
</gene>
<keyword evidence="2" id="KW-0479">Metal-binding</keyword>
<organism evidence="4 5">
    <name type="scientific">Streptomyces himastatinicus ATCC 53653</name>
    <dbReference type="NCBI Taxonomy" id="457427"/>
    <lineage>
        <taxon>Bacteria</taxon>
        <taxon>Bacillati</taxon>
        <taxon>Actinomycetota</taxon>
        <taxon>Actinomycetes</taxon>
        <taxon>Kitasatosporales</taxon>
        <taxon>Streptomycetaceae</taxon>
        <taxon>Streptomyces</taxon>
        <taxon>Streptomyces violaceusniger group</taxon>
    </lineage>
</organism>
<reference evidence="4 5" key="1">
    <citation type="submission" date="2009-02" db="EMBL/GenBank/DDBJ databases">
        <title>Annotation of Streptomyces hygroscopicus strain ATCC 53653.</title>
        <authorList>
            <consortium name="The Broad Institute Genome Sequencing Platform"/>
            <consortium name="Broad Institute Microbial Sequencing Center"/>
            <person name="Fischbach M."/>
            <person name="Godfrey P."/>
            <person name="Ward D."/>
            <person name="Young S."/>
            <person name="Zeng Q."/>
            <person name="Koehrsen M."/>
            <person name="Alvarado L."/>
            <person name="Berlin A.M."/>
            <person name="Bochicchio J."/>
            <person name="Borenstein D."/>
            <person name="Chapman S.B."/>
            <person name="Chen Z."/>
            <person name="Engels R."/>
            <person name="Freedman E."/>
            <person name="Gellesch M."/>
            <person name="Goldberg J."/>
            <person name="Griggs A."/>
            <person name="Gujja S."/>
            <person name="Heilman E.R."/>
            <person name="Heiman D.I."/>
            <person name="Hepburn T.A."/>
            <person name="Howarth C."/>
            <person name="Jen D."/>
            <person name="Larson L."/>
            <person name="Lewis B."/>
            <person name="Mehta T."/>
            <person name="Park D."/>
            <person name="Pearson M."/>
            <person name="Richards J."/>
            <person name="Roberts A."/>
            <person name="Saif S."/>
            <person name="Shea T.D."/>
            <person name="Shenoy N."/>
            <person name="Sisk P."/>
            <person name="Stolte C."/>
            <person name="Sykes S.N."/>
            <person name="Thomson T."/>
            <person name="Walk T."/>
            <person name="White J."/>
            <person name="Yandava C."/>
            <person name="Straight P."/>
            <person name="Clardy J."/>
            <person name="Hung D."/>
            <person name="Kolter R."/>
            <person name="Mekalanos J."/>
            <person name="Walker S."/>
            <person name="Walsh C.T."/>
            <person name="Wieland-Brown L.C."/>
            <person name="Haas B."/>
            <person name="Nusbaum C."/>
            <person name="Birren B."/>
        </authorList>
    </citation>
    <scope>NUCLEOTIDE SEQUENCE [LARGE SCALE GENOMIC DNA]</scope>
    <source>
        <strain evidence="4 5">ATCC 53653</strain>
    </source>
</reference>
<evidence type="ECO:0000313" key="5">
    <source>
        <dbReference type="Proteomes" id="UP000003963"/>
    </source>
</evidence>
<evidence type="ECO:0000256" key="3">
    <source>
        <dbReference type="SAM" id="MobiDB-lite"/>
    </source>
</evidence>
<keyword evidence="2" id="KW-0408">Iron</keyword>
<evidence type="ECO:0000256" key="1">
    <source>
        <dbReference type="ARBA" id="ARBA00010617"/>
    </source>
</evidence>
<keyword evidence="2" id="KW-0503">Monooxygenase</keyword>
<feature type="compositionally biased region" description="Polar residues" evidence="3">
    <location>
        <begin position="1"/>
        <end position="22"/>
    </location>
</feature>
<keyword evidence="2" id="KW-0560">Oxidoreductase</keyword>
<dbReference type="InterPro" id="IPR001128">
    <property type="entry name" value="Cyt_P450"/>
</dbReference>
<dbReference type="HOGENOM" id="CLU_033716_0_1_11"/>
<evidence type="ECO:0000313" key="4">
    <source>
        <dbReference type="EMBL" id="EFL28061.1"/>
    </source>
</evidence>
<dbReference type="InterPro" id="IPR036396">
    <property type="entry name" value="Cyt_P450_sf"/>
</dbReference>
<accession>D9WP88</accession>
<dbReference type="PROSITE" id="PS00086">
    <property type="entry name" value="CYTOCHROME_P450"/>
    <property type="match status" value="1"/>
</dbReference>
<dbReference type="CDD" id="cd11035">
    <property type="entry name" value="P450cam-like"/>
    <property type="match status" value="1"/>
</dbReference>
<dbReference type="GO" id="GO:0005506">
    <property type="term" value="F:iron ion binding"/>
    <property type="evidence" value="ECO:0007669"/>
    <property type="project" value="InterPro"/>
</dbReference>
<feature type="region of interest" description="Disordered" evidence="3">
    <location>
        <begin position="1"/>
        <end position="23"/>
    </location>
</feature>
<dbReference type="PRINTS" id="PR00359">
    <property type="entry name" value="BP450"/>
</dbReference>
<dbReference type="GO" id="GO:0020037">
    <property type="term" value="F:heme binding"/>
    <property type="evidence" value="ECO:0007669"/>
    <property type="project" value="InterPro"/>
</dbReference>
<dbReference type="GO" id="GO:0016705">
    <property type="term" value="F:oxidoreductase activity, acting on paired donors, with incorporation or reduction of molecular oxygen"/>
    <property type="evidence" value="ECO:0007669"/>
    <property type="project" value="InterPro"/>
</dbReference>